<dbReference type="AlphaFoldDB" id="A0A084QIC6"/>
<dbReference type="Gene3D" id="1.20.1250.20">
    <property type="entry name" value="MFS general substrate transporter like domains"/>
    <property type="match status" value="2"/>
</dbReference>
<feature type="transmembrane region" description="Helical" evidence="6">
    <location>
        <begin position="516"/>
        <end position="536"/>
    </location>
</feature>
<feature type="transmembrane region" description="Helical" evidence="6">
    <location>
        <begin position="770"/>
        <end position="791"/>
    </location>
</feature>
<keyword evidence="4 6" id="KW-1133">Transmembrane helix</keyword>
<feature type="transmembrane region" description="Helical" evidence="6">
    <location>
        <begin position="480"/>
        <end position="504"/>
    </location>
</feature>
<evidence type="ECO:0000256" key="3">
    <source>
        <dbReference type="ARBA" id="ARBA00022692"/>
    </source>
</evidence>
<evidence type="ECO:0000259" key="7">
    <source>
        <dbReference type="PROSITE" id="PS50850"/>
    </source>
</evidence>
<dbReference type="PANTHER" id="PTHR43791">
    <property type="entry name" value="PERMEASE-RELATED"/>
    <property type="match status" value="1"/>
</dbReference>
<evidence type="ECO:0000256" key="1">
    <source>
        <dbReference type="ARBA" id="ARBA00004141"/>
    </source>
</evidence>
<dbReference type="Proteomes" id="UP000028524">
    <property type="component" value="Unassembled WGS sequence"/>
</dbReference>
<dbReference type="HOGENOM" id="CLU_018460_0_0_1"/>
<protein>
    <recommendedName>
        <fullName evidence="7">Major facilitator superfamily (MFS) profile domain-containing protein</fullName>
    </recommendedName>
</protein>
<dbReference type="FunFam" id="1.20.1250.20:FF:000013">
    <property type="entry name" value="MFS general substrate transporter"/>
    <property type="match status" value="1"/>
</dbReference>
<dbReference type="Pfam" id="PF07690">
    <property type="entry name" value="MFS_1"/>
    <property type="match status" value="1"/>
</dbReference>
<dbReference type="InParanoid" id="A0A084QIC6"/>
<keyword evidence="5 6" id="KW-0472">Membrane</keyword>
<dbReference type="SUPFAM" id="SSF52540">
    <property type="entry name" value="P-loop containing nucleoside triphosphate hydrolases"/>
    <property type="match status" value="1"/>
</dbReference>
<keyword evidence="2" id="KW-0813">Transport</keyword>
<comment type="subcellular location">
    <subcellularLocation>
        <location evidence="1">Membrane</location>
        <topology evidence="1">Multi-pass membrane protein</topology>
    </subcellularLocation>
</comment>
<dbReference type="InterPro" id="IPR036259">
    <property type="entry name" value="MFS_trans_sf"/>
</dbReference>
<organism evidence="8 9">
    <name type="scientific">Stachybotrys chlorohalonatus (strain IBT 40285)</name>
    <dbReference type="NCBI Taxonomy" id="1283841"/>
    <lineage>
        <taxon>Eukaryota</taxon>
        <taxon>Fungi</taxon>
        <taxon>Dikarya</taxon>
        <taxon>Ascomycota</taxon>
        <taxon>Pezizomycotina</taxon>
        <taxon>Sordariomycetes</taxon>
        <taxon>Hypocreomycetidae</taxon>
        <taxon>Hypocreales</taxon>
        <taxon>Stachybotryaceae</taxon>
        <taxon>Stachybotrys</taxon>
    </lineage>
</organism>
<dbReference type="InterPro" id="IPR011701">
    <property type="entry name" value="MFS"/>
</dbReference>
<dbReference type="PANTHER" id="PTHR43791:SF62">
    <property type="entry name" value="MAJOR FACILITATOR SUPERFAMILY (MFS) PROFILE DOMAIN-CONTAINING PROTEIN"/>
    <property type="match status" value="1"/>
</dbReference>
<gene>
    <name evidence="8" type="ORF">S40285_07111</name>
</gene>
<dbReference type="GO" id="GO:0016020">
    <property type="term" value="C:membrane"/>
    <property type="evidence" value="ECO:0007669"/>
    <property type="project" value="UniProtKB-SubCell"/>
</dbReference>
<dbReference type="OrthoDB" id="2250022at2759"/>
<feature type="transmembrane region" description="Helical" evidence="6">
    <location>
        <begin position="682"/>
        <end position="700"/>
    </location>
</feature>
<keyword evidence="3 6" id="KW-0812">Transmembrane</keyword>
<dbReference type="FunFam" id="1.20.1250.20:FF:000057">
    <property type="entry name" value="MFS general substrate transporter"/>
    <property type="match status" value="1"/>
</dbReference>
<proteinExistence type="predicted"/>
<keyword evidence="9" id="KW-1185">Reference proteome</keyword>
<dbReference type="InterPro" id="IPR027417">
    <property type="entry name" value="P-loop_NTPase"/>
</dbReference>
<feature type="transmembrane region" description="Helical" evidence="6">
    <location>
        <begin position="706"/>
        <end position="729"/>
    </location>
</feature>
<evidence type="ECO:0000256" key="6">
    <source>
        <dbReference type="SAM" id="Phobius"/>
    </source>
</evidence>
<name>A0A084QIC6_STAC4</name>
<dbReference type="InterPro" id="IPR020846">
    <property type="entry name" value="MFS_dom"/>
</dbReference>
<feature type="transmembrane region" description="Helical" evidence="6">
    <location>
        <begin position="548"/>
        <end position="571"/>
    </location>
</feature>
<evidence type="ECO:0000313" key="8">
    <source>
        <dbReference type="EMBL" id="KFA63711.1"/>
    </source>
</evidence>
<evidence type="ECO:0000256" key="2">
    <source>
        <dbReference type="ARBA" id="ARBA00022448"/>
    </source>
</evidence>
<evidence type="ECO:0000256" key="4">
    <source>
        <dbReference type="ARBA" id="ARBA00022989"/>
    </source>
</evidence>
<dbReference type="PROSITE" id="PS50850">
    <property type="entry name" value="MFS"/>
    <property type="match status" value="1"/>
</dbReference>
<dbReference type="GO" id="GO:0022857">
    <property type="term" value="F:transmembrane transporter activity"/>
    <property type="evidence" value="ECO:0007669"/>
    <property type="project" value="InterPro"/>
</dbReference>
<evidence type="ECO:0000256" key="5">
    <source>
        <dbReference type="ARBA" id="ARBA00023136"/>
    </source>
</evidence>
<evidence type="ECO:0000313" key="9">
    <source>
        <dbReference type="Proteomes" id="UP000028524"/>
    </source>
</evidence>
<feature type="transmembrane region" description="Helical" evidence="6">
    <location>
        <begin position="650"/>
        <end position="670"/>
    </location>
</feature>
<sequence length="815" mass="91791">MIDDKAIDAVLAIFVPQILEHRKKSAKPFILGLSGLQGSGKSTWATALAKTLKSRHVIKARIVSLDDLYHDHPNLVAIHRQNPKNKLLQTRGQPGTHDEVLAQGFFRSILQAQYKPGDTFIEWPAFDKSLYSGQGGRVPREQWEKVPLSEDFDVLIFEGWCLGFRPLTDIEVKQRWENDRLAVKGSEKVPEEQHKERTLADHDFNHLQLVNNNLKNYYDSFMGPRHFDGFLHLSTDNLLYVYEWRLDQERALRKSGAGMMDKQVMQFVRGYMPAYELYLDRLQQTNFFDGEGQGKQHVQVILNRARNVMEQLSSTLNFIRDKQGTIMGFETKNNIEQKPEENRVEMQSESLEKGVGIMGEAADYSGAVKKTSAEEIRLVRKLDFRIMPTLWAMYFLNYLDRNAIAQARLNDLEDHLGLVGTQYNTCISILFVGYLLMQIPSNMIISSGRVRPSIYMAVCMMAWAVVSACTALAQNYTGLVLLRFFLGLTEAPFYPGALYLLSIFYTRKEIATRLSILYSGNIFATSFSGLIAAATFGTIDGHHGLHGWQWLFIIEGVLTFCVGIIGMFTLADSPLTTRWLTEDERQLAHDRMIRDTVGLQESKGARAGFAQAVRDPRLWLLCFIQNMHLSACSFNNFFPTVVGSLGFNSTITLVLTCPPYLVSGFFGYCAGLSSGKHNERTYHITVCMGIALVGYVISCVTLNTPARYIACFLFASGAYAVNSMILGWVSATLGSTPEKKSVSLSIVNVVANASYIYTAYLYPESDGPRYLIGMSSNAGFAVMCIAGTWVMRTWLVRTNKRLDRDGNTDAVRYAY</sequence>
<feature type="transmembrane region" description="Helical" evidence="6">
    <location>
        <begin position="454"/>
        <end position="474"/>
    </location>
</feature>
<reference evidence="8 9" key="1">
    <citation type="journal article" date="2014" name="BMC Genomics">
        <title>Comparative genome sequencing reveals chemotype-specific gene clusters in the toxigenic black mold Stachybotrys.</title>
        <authorList>
            <person name="Semeiks J."/>
            <person name="Borek D."/>
            <person name="Otwinowski Z."/>
            <person name="Grishin N.V."/>
        </authorList>
    </citation>
    <scope>NUCLEOTIDE SEQUENCE [LARGE SCALE GENOMIC DNA]</scope>
    <source>
        <strain evidence="8 9">IBT 40285</strain>
    </source>
</reference>
<dbReference type="Gene3D" id="3.40.50.300">
    <property type="entry name" value="P-loop containing nucleotide triphosphate hydrolases"/>
    <property type="match status" value="1"/>
</dbReference>
<dbReference type="EMBL" id="KL660724">
    <property type="protein sequence ID" value="KFA63711.1"/>
    <property type="molecule type" value="Genomic_DNA"/>
</dbReference>
<accession>A0A084QIC6</accession>
<feature type="domain" description="Major facilitator superfamily (MFS) profile" evidence="7">
    <location>
        <begin position="386"/>
        <end position="815"/>
    </location>
</feature>
<dbReference type="SUPFAM" id="SSF103473">
    <property type="entry name" value="MFS general substrate transporter"/>
    <property type="match status" value="1"/>
</dbReference>